<dbReference type="CDD" id="cd04301">
    <property type="entry name" value="NAT_SF"/>
    <property type="match status" value="1"/>
</dbReference>
<dbReference type="Pfam" id="PF00583">
    <property type="entry name" value="Acetyltransf_1"/>
    <property type="match status" value="1"/>
</dbReference>
<keyword evidence="5" id="KW-0804">Transcription</keyword>
<dbReference type="CDD" id="cd13229">
    <property type="entry name" value="PH_TFIIH"/>
    <property type="match status" value="1"/>
</dbReference>
<keyword evidence="6" id="KW-0539">Nucleus</keyword>
<evidence type="ECO:0000256" key="5">
    <source>
        <dbReference type="ARBA" id="ARBA00023163"/>
    </source>
</evidence>
<dbReference type="InterPro" id="IPR000182">
    <property type="entry name" value="GNAT_dom"/>
</dbReference>
<evidence type="ECO:0000256" key="2">
    <source>
        <dbReference type="ARBA" id="ARBA00009448"/>
    </source>
</evidence>
<dbReference type="GO" id="GO:0006289">
    <property type="term" value="P:nucleotide-excision repair"/>
    <property type="evidence" value="ECO:0007669"/>
    <property type="project" value="InterPro"/>
</dbReference>
<name>A0A6A7BZG5_9PEZI</name>
<dbReference type="InterPro" id="IPR011993">
    <property type="entry name" value="PH-like_dom_sf"/>
</dbReference>
<evidence type="ECO:0000256" key="3">
    <source>
        <dbReference type="ARBA" id="ARBA00022737"/>
    </source>
</evidence>
<proteinExistence type="inferred from homology"/>
<dbReference type="SUPFAM" id="SSF55729">
    <property type="entry name" value="Acyl-CoA N-acyltransferases (Nat)"/>
    <property type="match status" value="1"/>
</dbReference>
<dbReference type="InterPro" id="IPR016181">
    <property type="entry name" value="Acyl_CoA_acyltransferase"/>
</dbReference>
<dbReference type="PANTHER" id="PTHR12856">
    <property type="entry name" value="TRANSCRIPTION INITIATION FACTOR IIH-RELATED"/>
    <property type="match status" value="1"/>
</dbReference>
<dbReference type="AlphaFoldDB" id="A0A6A7BZG5"/>
<dbReference type="EMBL" id="MU005979">
    <property type="protein sequence ID" value="KAF2860640.1"/>
    <property type="molecule type" value="Genomic_DNA"/>
</dbReference>
<dbReference type="Gene3D" id="3.40.630.30">
    <property type="match status" value="1"/>
</dbReference>
<dbReference type="SUPFAM" id="SSF140383">
    <property type="entry name" value="BSD domain-like"/>
    <property type="match status" value="1"/>
</dbReference>
<comment type="subcellular location">
    <subcellularLocation>
        <location evidence="1">Nucleus</location>
    </subcellularLocation>
</comment>
<reference evidence="9" key="1">
    <citation type="journal article" date="2020" name="Stud. Mycol.">
        <title>101 Dothideomycetes genomes: a test case for predicting lifestyles and emergence of pathogens.</title>
        <authorList>
            <person name="Haridas S."/>
            <person name="Albert R."/>
            <person name="Binder M."/>
            <person name="Bloem J."/>
            <person name="Labutti K."/>
            <person name="Salamov A."/>
            <person name="Andreopoulos B."/>
            <person name="Baker S."/>
            <person name="Barry K."/>
            <person name="Bills G."/>
            <person name="Bluhm B."/>
            <person name="Cannon C."/>
            <person name="Castanera R."/>
            <person name="Culley D."/>
            <person name="Daum C."/>
            <person name="Ezra D."/>
            <person name="Gonzalez J."/>
            <person name="Henrissat B."/>
            <person name="Kuo A."/>
            <person name="Liang C."/>
            <person name="Lipzen A."/>
            <person name="Lutzoni F."/>
            <person name="Magnuson J."/>
            <person name="Mondo S."/>
            <person name="Nolan M."/>
            <person name="Ohm R."/>
            <person name="Pangilinan J."/>
            <person name="Park H.-J."/>
            <person name="Ramirez L."/>
            <person name="Alfaro M."/>
            <person name="Sun H."/>
            <person name="Tritt A."/>
            <person name="Yoshinaga Y."/>
            <person name="Zwiers L.-H."/>
            <person name="Turgeon B."/>
            <person name="Goodwin S."/>
            <person name="Spatafora J."/>
            <person name="Crous P."/>
            <person name="Grigoriev I."/>
        </authorList>
    </citation>
    <scope>NUCLEOTIDE SEQUENCE</scope>
    <source>
        <strain evidence="9">CBS 480.64</strain>
    </source>
</reference>
<evidence type="ECO:0000259" key="7">
    <source>
        <dbReference type="PROSITE" id="PS50858"/>
    </source>
</evidence>
<dbReference type="PROSITE" id="PS50858">
    <property type="entry name" value="BSD"/>
    <property type="match status" value="1"/>
</dbReference>
<gene>
    <name evidence="9" type="ORF">K470DRAFT_264252</name>
</gene>
<protein>
    <recommendedName>
        <fullName evidence="11">BSD domain-containing protein</fullName>
    </recommendedName>
</protein>
<dbReference type="Proteomes" id="UP000799421">
    <property type="component" value="Unassembled WGS sequence"/>
</dbReference>
<dbReference type="InterPro" id="IPR005607">
    <property type="entry name" value="BSD_dom"/>
</dbReference>
<evidence type="ECO:0000259" key="8">
    <source>
        <dbReference type="PROSITE" id="PS51186"/>
    </source>
</evidence>
<evidence type="ECO:0000256" key="6">
    <source>
        <dbReference type="ARBA" id="ARBA00023242"/>
    </source>
</evidence>
<dbReference type="InterPro" id="IPR035925">
    <property type="entry name" value="BSD_dom_sf"/>
</dbReference>
<evidence type="ECO:0000313" key="9">
    <source>
        <dbReference type="EMBL" id="KAF2860640.1"/>
    </source>
</evidence>
<dbReference type="GO" id="GO:0006351">
    <property type="term" value="P:DNA-templated transcription"/>
    <property type="evidence" value="ECO:0007669"/>
    <property type="project" value="InterPro"/>
</dbReference>
<dbReference type="InterPro" id="IPR027079">
    <property type="entry name" value="Tfb1/GTF2H1"/>
</dbReference>
<dbReference type="Pfam" id="PF08567">
    <property type="entry name" value="PH_TFIIH"/>
    <property type="match status" value="1"/>
</dbReference>
<evidence type="ECO:0008006" key="11">
    <source>
        <dbReference type="Google" id="ProtNLM"/>
    </source>
</evidence>
<dbReference type="Gene3D" id="2.30.29.30">
    <property type="entry name" value="Pleckstrin-homology domain (PH domain)/Phosphotyrosine-binding domain (PTB)"/>
    <property type="match status" value="1"/>
</dbReference>
<keyword evidence="4" id="KW-0805">Transcription regulation</keyword>
<evidence type="ECO:0000256" key="1">
    <source>
        <dbReference type="ARBA" id="ARBA00004123"/>
    </source>
</evidence>
<dbReference type="OrthoDB" id="360521at2759"/>
<dbReference type="GO" id="GO:0000439">
    <property type="term" value="C:transcription factor TFIIH core complex"/>
    <property type="evidence" value="ECO:0007669"/>
    <property type="project" value="InterPro"/>
</dbReference>
<dbReference type="Gene3D" id="1.10.3970.10">
    <property type="entry name" value="BSD domain"/>
    <property type="match status" value="1"/>
</dbReference>
<comment type="similarity">
    <text evidence="2">Belongs to the TFB1 family.</text>
</comment>
<sequence length="799" mass="89060">MATIREATPQDLTPASKVCAAAFWDDNVFGEMIHPYRSQYPDDVHIYWLKRLRQVLGKQDHDILVAVNENGEVVGLAHWIRKRAGQPDDVDEGVQDVTPNRAADPKMENVIERLDPFVGHIWSGKRADCWYLATLGVSPSTQGQGVGKRLVHYGFDKAKQEGVPVSVVSANGKDGFYKKCGFTTFAGNVGEGEGNPLRNAPGGNVYFTDVEMVLAASVTYKKVEGRLVLSNDQKKLQFGVASQPPTVTIAVADISSLQQTPKSSAKVALKVFVKDENYTFFFTSKENARKEQEDITNVLHQRIAADKAGAAAQLLPKEGKDGASAAMAIARAVSSQAQTEDWYDANKLRSNVELQKSLLTSNKPLEERFMQALRERPESISIAQFTTQFWSTRLHLLRAHAMSRGQREGEYNVLPEIKYKTVMNQDNEPTKALELTSQQIKLILKQYPVVRQAYDETVPGSMSEQGFWERFFHSKLLKKLKGERYDKNDPPDPILDRYLDHKESRASISGYHIPHLIDLEGNEQNTTFKVHREGWEMRADRHDEPILHTLNNISTKLLSHVAPQDSHAHGPVGMDEEAFKELQLRDLAKDGPDTRVILSINENRPAANTETLSADAQRYTQLDPNIALSRLRSDLDTKATNLDDTADEESLSQATNSVLSSIRQRNLAASSNPQSLQGLSQQSFKALLLTHNTTTEFLHYFWTIFRSGDASKAGELAGLVATFDKSLDRIRAVADQAEKERQVIIQEKLARSKRRKVDENAIGGGKATVEGFIRPTVEAIKVASDVYKKELKVQGGSVG</sequence>
<keyword evidence="10" id="KW-1185">Reference proteome</keyword>
<dbReference type="PROSITE" id="PS51186">
    <property type="entry name" value="GNAT"/>
    <property type="match status" value="1"/>
</dbReference>
<dbReference type="SUPFAM" id="SSF50729">
    <property type="entry name" value="PH domain-like"/>
    <property type="match status" value="1"/>
</dbReference>
<feature type="domain" description="BSD" evidence="7">
    <location>
        <begin position="427"/>
        <end position="479"/>
    </location>
</feature>
<accession>A0A6A7BZG5</accession>
<evidence type="ECO:0000313" key="10">
    <source>
        <dbReference type="Proteomes" id="UP000799421"/>
    </source>
</evidence>
<feature type="domain" description="N-acetyltransferase" evidence="8">
    <location>
        <begin position="62"/>
        <end position="217"/>
    </location>
</feature>
<keyword evidence="3" id="KW-0677">Repeat</keyword>
<dbReference type="Pfam" id="PF03909">
    <property type="entry name" value="BSD"/>
    <property type="match status" value="2"/>
</dbReference>
<dbReference type="GO" id="GO:0016747">
    <property type="term" value="F:acyltransferase activity, transferring groups other than amino-acyl groups"/>
    <property type="evidence" value="ECO:0007669"/>
    <property type="project" value="InterPro"/>
</dbReference>
<organism evidence="9 10">
    <name type="scientific">Piedraia hortae CBS 480.64</name>
    <dbReference type="NCBI Taxonomy" id="1314780"/>
    <lineage>
        <taxon>Eukaryota</taxon>
        <taxon>Fungi</taxon>
        <taxon>Dikarya</taxon>
        <taxon>Ascomycota</taxon>
        <taxon>Pezizomycotina</taxon>
        <taxon>Dothideomycetes</taxon>
        <taxon>Dothideomycetidae</taxon>
        <taxon>Capnodiales</taxon>
        <taxon>Piedraiaceae</taxon>
        <taxon>Piedraia</taxon>
    </lineage>
</organism>
<dbReference type="SMART" id="SM00751">
    <property type="entry name" value="BSD"/>
    <property type="match status" value="2"/>
</dbReference>
<dbReference type="InterPro" id="IPR013876">
    <property type="entry name" value="TFIIH_BTF_p62_N"/>
</dbReference>
<evidence type="ECO:0000256" key="4">
    <source>
        <dbReference type="ARBA" id="ARBA00023015"/>
    </source>
</evidence>